<evidence type="ECO:0000259" key="2">
    <source>
        <dbReference type="PROSITE" id="PS51702"/>
    </source>
</evidence>
<dbReference type="SUPFAM" id="SSF46955">
    <property type="entry name" value="Putative DNA-binding domain"/>
    <property type="match status" value="1"/>
</dbReference>
<feature type="region of interest" description="Disordered" evidence="1">
    <location>
        <begin position="17"/>
        <end position="40"/>
    </location>
</feature>
<proteinExistence type="predicted"/>
<reference evidence="3" key="1">
    <citation type="submission" date="2024-06" db="EMBL/GenBank/DDBJ databases">
        <authorList>
            <person name="Coelho C."/>
            <person name="Bento M."/>
            <person name="Garcia E."/>
            <person name="Camelo A."/>
            <person name="Brandao I."/>
            <person name="Espirito Santo C."/>
            <person name="Trovao J."/>
            <person name="Verissimo A."/>
            <person name="Costa J."/>
            <person name="Tiago I."/>
        </authorList>
    </citation>
    <scope>NUCLEOTIDE SEQUENCE</scope>
    <source>
        <strain evidence="3">KWT182</strain>
    </source>
</reference>
<feature type="domain" description="HTH Mu-type" evidence="2">
    <location>
        <begin position="2"/>
        <end position="69"/>
    </location>
</feature>
<dbReference type="GO" id="GO:0003677">
    <property type="term" value="F:DNA binding"/>
    <property type="evidence" value="ECO:0007669"/>
    <property type="project" value="UniProtKB-KW"/>
</dbReference>
<dbReference type="InterPro" id="IPR009061">
    <property type="entry name" value="DNA-bd_dom_put_sf"/>
</dbReference>
<accession>A0AAU7QDM6</accession>
<organism evidence="3">
    <name type="scientific">Acerihabitans sp. KWT182</name>
    <dbReference type="NCBI Taxonomy" id="3157919"/>
    <lineage>
        <taxon>Bacteria</taxon>
        <taxon>Pseudomonadati</taxon>
        <taxon>Pseudomonadota</taxon>
        <taxon>Gammaproteobacteria</taxon>
        <taxon>Enterobacterales</taxon>
        <taxon>Pectobacteriaceae</taxon>
        <taxon>Acerihabitans</taxon>
    </lineage>
</organism>
<dbReference type="AlphaFoldDB" id="A0AAU7QDM6"/>
<dbReference type="InterPro" id="IPR036388">
    <property type="entry name" value="WH-like_DNA-bd_sf"/>
</dbReference>
<sequence>MKKAWFSTNELLGVGGLPTTRQGVTGRARRDNWRRRPRSGVQGRGLEYAFESLPEDVQRALTQREMRERPAASYRVGIVPAVSEEDPLSAWIAIYRQFLPEERDNVISLVMREGIVKFMTRLGITPRR</sequence>
<dbReference type="PROSITE" id="PS51702">
    <property type="entry name" value="HTH_MU"/>
    <property type="match status" value="1"/>
</dbReference>
<evidence type="ECO:0000256" key="1">
    <source>
        <dbReference type="SAM" id="MobiDB-lite"/>
    </source>
</evidence>
<dbReference type="InterPro" id="IPR003314">
    <property type="entry name" value="Mu-type_HTH"/>
</dbReference>
<name>A0AAU7QDM6_9GAMM</name>
<dbReference type="Gene3D" id="1.10.10.10">
    <property type="entry name" value="Winged helix-like DNA-binding domain superfamily/Winged helix DNA-binding domain"/>
    <property type="match status" value="1"/>
</dbReference>
<dbReference type="Pfam" id="PF02316">
    <property type="entry name" value="HTH_Tnp_Mu_1"/>
    <property type="match status" value="1"/>
</dbReference>
<dbReference type="EMBL" id="CP157947">
    <property type="protein sequence ID" value="XBS70446.1"/>
    <property type="molecule type" value="Genomic_DNA"/>
</dbReference>
<keyword evidence="3" id="KW-0238">DNA-binding</keyword>
<gene>
    <name evidence="3" type="ORF">ABK905_04220</name>
</gene>
<evidence type="ECO:0000313" key="3">
    <source>
        <dbReference type="EMBL" id="XBS70446.1"/>
    </source>
</evidence>
<protein>
    <submittedName>
        <fullName evidence="3">DNA-binding protein</fullName>
    </submittedName>
</protein>